<evidence type="ECO:0000256" key="1">
    <source>
        <dbReference type="ARBA" id="ARBA00004173"/>
    </source>
</evidence>
<evidence type="ECO:0000256" key="2">
    <source>
        <dbReference type="ARBA" id="ARBA00006471"/>
    </source>
</evidence>
<dbReference type="VEuPathDB" id="FungiDB:YALI1_E36866g"/>
<dbReference type="OrthoDB" id="409928at2759"/>
<dbReference type="OMA" id="FDLCARM"/>
<evidence type="ECO:0000256" key="4">
    <source>
        <dbReference type="ARBA" id="ARBA00023128"/>
    </source>
</evidence>
<dbReference type="VEuPathDB" id="FungiDB:YALI0_E31317g"/>
<reference evidence="8 10" key="1">
    <citation type="journal article" date="2016" name="PLoS ONE">
        <title>Sequence Assembly of Yarrowia lipolytica Strain W29/CLIB89 Shows Transposable Element Diversity.</title>
        <authorList>
            <person name="Magnan C."/>
            <person name="Yu J."/>
            <person name="Chang I."/>
            <person name="Jahn E."/>
            <person name="Kanomata Y."/>
            <person name="Wu J."/>
            <person name="Zeller M."/>
            <person name="Oakes M."/>
            <person name="Baldi P."/>
            <person name="Sandmeyer S."/>
        </authorList>
    </citation>
    <scope>NUCLEOTIDE SEQUENCE [LARGE SCALE GENOMIC DNA]</scope>
    <source>
        <strain evidence="8">CLIB89</strain>
        <strain evidence="10">CLIB89(W29)</strain>
    </source>
</reference>
<dbReference type="Pfam" id="PF00410">
    <property type="entry name" value="Ribosomal_S8"/>
    <property type="match status" value="1"/>
</dbReference>
<dbReference type="KEGG" id="yli:2911463"/>
<dbReference type="SUPFAM" id="SSF56047">
    <property type="entry name" value="Ribosomal protein S8"/>
    <property type="match status" value="1"/>
</dbReference>
<protein>
    <recommendedName>
        <fullName evidence="7">Small ribosomal subunit protein uS8m</fullName>
    </recommendedName>
</protein>
<evidence type="ECO:0000313" key="8">
    <source>
        <dbReference type="EMBL" id="AOW06223.1"/>
    </source>
</evidence>
<dbReference type="RefSeq" id="XP_504630.1">
    <property type="nucleotide sequence ID" value="XM_504630.1"/>
</dbReference>
<dbReference type="GeneID" id="2911463"/>
<dbReference type="EMBL" id="CP017557">
    <property type="protein sequence ID" value="AOW06223.1"/>
    <property type="molecule type" value="Genomic_DNA"/>
</dbReference>
<evidence type="ECO:0000256" key="3">
    <source>
        <dbReference type="ARBA" id="ARBA00022980"/>
    </source>
</evidence>
<evidence type="ECO:0000256" key="6">
    <source>
        <dbReference type="ARBA" id="ARBA00037226"/>
    </source>
</evidence>
<dbReference type="GO" id="GO:0005763">
    <property type="term" value="C:mitochondrial small ribosomal subunit"/>
    <property type="evidence" value="ECO:0007669"/>
    <property type="project" value="EnsemblFungi"/>
</dbReference>
<keyword evidence="4" id="KW-0496">Mitochondrion</keyword>
<dbReference type="FunFam" id="3.30.1490.10:FF:000005">
    <property type="entry name" value="Mitochondrial 40S ribosomal protein S8"/>
    <property type="match status" value="1"/>
</dbReference>
<dbReference type="GO" id="GO:0006412">
    <property type="term" value="P:translation"/>
    <property type="evidence" value="ECO:0007669"/>
    <property type="project" value="InterPro"/>
</dbReference>
<reference evidence="9 11" key="2">
    <citation type="submission" date="2018-07" db="EMBL/GenBank/DDBJ databases">
        <title>Draft Genome Assemblies for Five Robust Yarrowia lipolytica Strains Exhibiting High Lipid Production and Pentose Sugar Utilization and Sugar Alcohol Secretion from Undetoxified Lignocellulosic Biomass Hydrolysates.</title>
        <authorList>
            <consortium name="DOE Joint Genome Institute"/>
            <person name="Walker C."/>
            <person name="Ryu S."/>
            <person name="Na H."/>
            <person name="Zane M."/>
            <person name="LaButti K."/>
            <person name="Lipzen A."/>
            <person name="Haridas S."/>
            <person name="Barry K."/>
            <person name="Grigoriev I.V."/>
            <person name="Quarterman J."/>
            <person name="Slininger P."/>
            <person name="Dien B."/>
            <person name="Trinh C.T."/>
        </authorList>
    </citation>
    <scope>NUCLEOTIDE SEQUENCE [LARGE SCALE GENOMIC DNA]</scope>
    <source>
        <strain evidence="9 11">YB392</strain>
    </source>
</reference>
<accession>A0A1D8NKV1</accession>
<dbReference type="InterPro" id="IPR000630">
    <property type="entry name" value="Ribosomal_uS8"/>
</dbReference>
<dbReference type="Gene3D" id="3.30.1370.30">
    <property type="match status" value="1"/>
</dbReference>
<keyword evidence="5" id="KW-0687">Ribonucleoprotein</keyword>
<evidence type="ECO:0000256" key="7">
    <source>
        <dbReference type="ARBA" id="ARBA00071383"/>
    </source>
</evidence>
<gene>
    <name evidence="9" type="ORF">B0I71DRAFT_127916</name>
    <name evidence="8" type="ORF">YALI1_E36866g</name>
</gene>
<evidence type="ECO:0000313" key="10">
    <source>
        <dbReference type="Proteomes" id="UP000182444"/>
    </source>
</evidence>
<evidence type="ECO:0000313" key="9">
    <source>
        <dbReference type="EMBL" id="RDW28154.1"/>
    </source>
</evidence>
<dbReference type="EMBL" id="KZ858955">
    <property type="protein sequence ID" value="RDW28154.1"/>
    <property type="molecule type" value="Genomic_DNA"/>
</dbReference>
<sequence length="158" mass="17717">MPLLHASNLCAHLQNVARVGRPLTSIPHNKLNLQIALGLYREGFLSGVQRGDIYGPDAVYTETTPQNVASRRLWIELKYRQNQPVLNSLKLVSKPSRRMVLTTEELRQLQLGRKVKFVNPPKIGEVILIKTPGKDGNVIDLNEACRRFLGGEVILRAS</sequence>
<dbReference type="Proteomes" id="UP000182444">
    <property type="component" value="Chromosome 1E"/>
</dbReference>
<name>A0A1D8NKV1_YARLL</name>
<dbReference type="FunFam" id="3.30.1370.30:FF:000006">
    <property type="entry name" value="40S ribosomal protein S8"/>
    <property type="match status" value="1"/>
</dbReference>
<dbReference type="GO" id="GO:0003735">
    <property type="term" value="F:structural constituent of ribosome"/>
    <property type="evidence" value="ECO:0007669"/>
    <property type="project" value="EnsemblFungi"/>
</dbReference>
<keyword evidence="3 9" id="KW-0689">Ribosomal protein</keyword>
<evidence type="ECO:0000256" key="5">
    <source>
        <dbReference type="ARBA" id="ARBA00023274"/>
    </source>
</evidence>
<dbReference type="InterPro" id="IPR035987">
    <property type="entry name" value="Ribosomal_uS8_sf"/>
</dbReference>
<comment type="function">
    <text evidence="6">Component of the mitochondrial ribosome (mitoribosome), a dedicated translation machinery responsible for the synthesis of mitochondrial genome-encoded proteins, including at least some of the essential transmembrane subunits of the mitochondrial respiratory chain. The mitoribosomes are attached to the mitochondrial inner membrane and translation products are cotranslationally integrated into the membrane.</text>
</comment>
<dbReference type="Gene3D" id="3.30.1490.10">
    <property type="match status" value="1"/>
</dbReference>
<proteinExistence type="inferred from homology"/>
<dbReference type="eggNOG" id="ENOG502S6CR">
    <property type="taxonomic scope" value="Eukaryota"/>
</dbReference>
<evidence type="ECO:0000313" key="11">
    <source>
        <dbReference type="Proteomes" id="UP000256601"/>
    </source>
</evidence>
<comment type="similarity">
    <text evidence="2">Belongs to the universal ribosomal protein uS8 family.</text>
</comment>
<comment type="subcellular location">
    <subcellularLocation>
        <location evidence="1">Mitochondrion</location>
    </subcellularLocation>
</comment>
<dbReference type="Proteomes" id="UP000256601">
    <property type="component" value="Unassembled WGS sequence"/>
</dbReference>
<dbReference type="AlphaFoldDB" id="A0A1D8NKV1"/>
<organism evidence="8 10">
    <name type="scientific">Yarrowia lipolytica</name>
    <name type="common">Candida lipolytica</name>
    <dbReference type="NCBI Taxonomy" id="4952"/>
    <lineage>
        <taxon>Eukaryota</taxon>
        <taxon>Fungi</taxon>
        <taxon>Dikarya</taxon>
        <taxon>Ascomycota</taxon>
        <taxon>Saccharomycotina</taxon>
        <taxon>Dipodascomycetes</taxon>
        <taxon>Dipodascales</taxon>
        <taxon>Dipodascales incertae sedis</taxon>
        <taxon>Yarrowia</taxon>
    </lineage>
</organism>